<reference evidence="1 2" key="1">
    <citation type="submission" date="2014-04" db="EMBL/GenBank/DDBJ databases">
        <authorList>
            <consortium name="International Citrus Genome Consortium"/>
            <person name="Gmitter F."/>
            <person name="Chen C."/>
            <person name="Farmerie W."/>
            <person name="Harkins T."/>
            <person name="Desany B."/>
            <person name="Mohiuddin M."/>
            <person name="Kodira C."/>
            <person name="Borodovsky M."/>
            <person name="Lomsadze A."/>
            <person name="Burns P."/>
            <person name="Jenkins J."/>
            <person name="Prochnik S."/>
            <person name="Shu S."/>
            <person name="Chapman J."/>
            <person name="Pitluck S."/>
            <person name="Schmutz J."/>
            <person name="Rokhsar D."/>
        </authorList>
    </citation>
    <scope>NUCLEOTIDE SEQUENCE</scope>
</reference>
<dbReference type="Proteomes" id="UP000027120">
    <property type="component" value="Unassembled WGS sequence"/>
</dbReference>
<name>A0A067DNE1_CITSI</name>
<accession>A0A067DNE1</accession>
<proteinExistence type="predicted"/>
<sequence length="87" mass="10667">MKKKNFLTNKELLSQNHSIMKCLRLFLVKNFLRYMVNNIHRKYRMFLTKIFHGIIHIEFYNLSIKLYSESPFIYIHFSPSSLKKMYS</sequence>
<gene>
    <name evidence="1" type="ORF">CISIN_1g034687mg</name>
</gene>
<evidence type="ECO:0000313" key="2">
    <source>
        <dbReference type="Proteomes" id="UP000027120"/>
    </source>
</evidence>
<organism evidence="1 2">
    <name type="scientific">Citrus sinensis</name>
    <name type="common">Sweet orange</name>
    <name type="synonym">Citrus aurantium var. sinensis</name>
    <dbReference type="NCBI Taxonomy" id="2711"/>
    <lineage>
        <taxon>Eukaryota</taxon>
        <taxon>Viridiplantae</taxon>
        <taxon>Streptophyta</taxon>
        <taxon>Embryophyta</taxon>
        <taxon>Tracheophyta</taxon>
        <taxon>Spermatophyta</taxon>
        <taxon>Magnoliopsida</taxon>
        <taxon>eudicotyledons</taxon>
        <taxon>Gunneridae</taxon>
        <taxon>Pentapetalae</taxon>
        <taxon>rosids</taxon>
        <taxon>malvids</taxon>
        <taxon>Sapindales</taxon>
        <taxon>Rutaceae</taxon>
        <taxon>Aurantioideae</taxon>
        <taxon>Citrus</taxon>
    </lineage>
</organism>
<dbReference type="AlphaFoldDB" id="A0A067DNE1"/>
<evidence type="ECO:0000313" key="1">
    <source>
        <dbReference type="EMBL" id="KDO43085.1"/>
    </source>
</evidence>
<protein>
    <submittedName>
        <fullName evidence="1">Uncharacterized protein</fullName>
    </submittedName>
</protein>
<keyword evidence="2" id="KW-1185">Reference proteome</keyword>
<dbReference type="EMBL" id="KK785407">
    <property type="protein sequence ID" value="KDO43085.1"/>
    <property type="molecule type" value="Genomic_DNA"/>
</dbReference>